<dbReference type="EMBL" id="JABFAB010000006">
    <property type="protein sequence ID" value="MBA0651575.1"/>
    <property type="molecule type" value="Genomic_DNA"/>
</dbReference>
<organism evidence="1 2">
    <name type="scientific">Gossypium klotzschianum</name>
    <dbReference type="NCBI Taxonomy" id="34286"/>
    <lineage>
        <taxon>Eukaryota</taxon>
        <taxon>Viridiplantae</taxon>
        <taxon>Streptophyta</taxon>
        <taxon>Embryophyta</taxon>
        <taxon>Tracheophyta</taxon>
        <taxon>Spermatophyta</taxon>
        <taxon>Magnoliopsida</taxon>
        <taxon>eudicotyledons</taxon>
        <taxon>Gunneridae</taxon>
        <taxon>Pentapetalae</taxon>
        <taxon>rosids</taxon>
        <taxon>malvids</taxon>
        <taxon>Malvales</taxon>
        <taxon>Malvaceae</taxon>
        <taxon>Malvoideae</taxon>
        <taxon>Gossypium</taxon>
    </lineage>
</organism>
<evidence type="ECO:0000313" key="2">
    <source>
        <dbReference type="Proteomes" id="UP000593573"/>
    </source>
</evidence>
<dbReference type="Proteomes" id="UP000593573">
    <property type="component" value="Unassembled WGS sequence"/>
</dbReference>
<dbReference type="OrthoDB" id="1709924at2759"/>
<comment type="caution">
    <text evidence="1">The sequence shown here is derived from an EMBL/GenBank/DDBJ whole genome shotgun (WGS) entry which is preliminary data.</text>
</comment>
<dbReference type="AlphaFoldDB" id="A0A7J8UM45"/>
<accession>A0A7J8UM45</accession>
<protein>
    <submittedName>
        <fullName evidence="1">Uncharacterized protein</fullName>
    </submittedName>
</protein>
<feature type="non-terminal residue" evidence="1">
    <location>
        <position position="34"/>
    </location>
</feature>
<reference evidence="1 2" key="1">
    <citation type="journal article" date="2019" name="Genome Biol. Evol.">
        <title>Insights into the evolution of the New World diploid cottons (Gossypium, subgenus Houzingenia) based on genome sequencing.</title>
        <authorList>
            <person name="Grover C.E."/>
            <person name="Arick M.A. 2nd"/>
            <person name="Thrash A."/>
            <person name="Conover J.L."/>
            <person name="Sanders W.S."/>
            <person name="Peterson D.G."/>
            <person name="Frelichowski J.E."/>
            <person name="Scheffler J.A."/>
            <person name="Scheffler B.E."/>
            <person name="Wendel J.F."/>
        </authorList>
    </citation>
    <scope>NUCLEOTIDE SEQUENCE [LARGE SCALE GENOMIC DNA]</scope>
    <source>
        <strain evidence="1">57</strain>
        <tissue evidence="1">Leaf</tissue>
    </source>
</reference>
<proteinExistence type="predicted"/>
<gene>
    <name evidence="1" type="ORF">Goklo_018889</name>
</gene>
<name>A0A7J8UM45_9ROSI</name>
<evidence type="ECO:0000313" key="1">
    <source>
        <dbReference type="EMBL" id="MBA0651575.1"/>
    </source>
</evidence>
<keyword evidence="2" id="KW-1185">Reference proteome</keyword>
<sequence>MSIKARPCYKKIHAAISADPAANKSEMEPPNQHK</sequence>